<dbReference type="RefSeq" id="WP_159434114.1">
    <property type="nucleotide sequence ID" value="NZ_FQXM01000029.1"/>
</dbReference>
<dbReference type="InterPro" id="IPR007607">
    <property type="entry name" value="BacA/B"/>
</dbReference>
<reference evidence="2 3" key="1">
    <citation type="submission" date="2016-11" db="EMBL/GenBank/DDBJ databases">
        <authorList>
            <person name="Jaros S."/>
            <person name="Januszkiewicz K."/>
            <person name="Wedrychowicz H."/>
        </authorList>
    </citation>
    <scope>NUCLEOTIDE SEQUENCE [LARGE SCALE GENOMIC DNA]</scope>
    <source>
        <strain evidence="2 3">DSM 8605</strain>
    </source>
</reference>
<sequence>MFSTTKKGKSGSNISGDMDTIIGASSCIEGNINSNGAIRIDGKFIGNVDTKTDLILGEQGYIKGNIVANNASISGKIEGNVKCLGLLEIMTTGRVFGDIEVVNIAISEGALFKGSCTMINEPDEMDVKLIESSIQDEEIIFTEEKIQE</sequence>
<accession>A0A1M5XHU1</accession>
<dbReference type="STRING" id="1121316.SAMN02745207_03625"/>
<dbReference type="Proteomes" id="UP000184447">
    <property type="component" value="Unassembled WGS sequence"/>
</dbReference>
<protein>
    <submittedName>
        <fullName evidence="2">Protein CcmA, bactofilin family</fullName>
    </submittedName>
</protein>
<dbReference type="PANTHER" id="PTHR35024">
    <property type="entry name" value="HYPOTHETICAL CYTOSOLIC PROTEIN"/>
    <property type="match status" value="1"/>
</dbReference>
<name>A0A1M5XHU1_9CLOT</name>
<comment type="similarity">
    <text evidence="1">Belongs to the bactofilin family.</text>
</comment>
<dbReference type="EMBL" id="FQXM01000029">
    <property type="protein sequence ID" value="SHH98823.1"/>
    <property type="molecule type" value="Genomic_DNA"/>
</dbReference>
<gene>
    <name evidence="2" type="ORF">SAMN02745207_03625</name>
</gene>
<evidence type="ECO:0000256" key="1">
    <source>
        <dbReference type="ARBA" id="ARBA00044755"/>
    </source>
</evidence>
<evidence type="ECO:0000313" key="2">
    <source>
        <dbReference type="EMBL" id="SHH98823.1"/>
    </source>
</evidence>
<dbReference type="PANTHER" id="PTHR35024:SF4">
    <property type="entry name" value="POLYMER-FORMING CYTOSKELETAL PROTEIN"/>
    <property type="match status" value="1"/>
</dbReference>
<keyword evidence="3" id="KW-1185">Reference proteome</keyword>
<proteinExistence type="inferred from homology"/>
<dbReference type="AlphaFoldDB" id="A0A1M5XHU1"/>
<dbReference type="OrthoDB" id="9802488at2"/>
<evidence type="ECO:0000313" key="3">
    <source>
        <dbReference type="Proteomes" id="UP000184447"/>
    </source>
</evidence>
<dbReference type="Pfam" id="PF04519">
    <property type="entry name" value="Bactofilin"/>
    <property type="match status" value="1"/>
</dbReference>
<organism evidence="2 3">
    <name type="scientific">Clostridium grantii DSM 8605</name>
    <dbReference type="NCBI Taxonomy" id="1121316"/>
    <lineage>
        <taxon>Bacteria</taxon>
        <taxon>Bacillati</taxon>
        <taxon>Bacillota</taxon>
        <taxon>Clostridia</taxon>
        <taxon>Eubacteriales</taxon>
        <taxon>Clostridiaceae</taxon>
        <taxon>Clostridium</taxon>
    </lineage>
</organism>